<dbReference type="EMBL" id="CM047750">
    <property type="protein sequence ID" value="KAJ0006969.1"/>
    <property type="molecule type" value="Genomic_DNA"/>
</dbReference>
<accession>A0ACC0X079</accession>
<protein>
    <submittedName>
        <fullName evidence="1">Uncharacterized protein</fullName>
    </submittedName>
</protein>
<proteinExistence type="predicted"/>
<evidence type="ECO:0000313" key="1">
    <source>
        <dbReference type="EMBL" id="KAJ0006969.1"/>
    </source>
</evidence>
<evidence type="ECO:0000313" key="2">
    <source>
        <dbReference type="Proteomes" id="UP001163603"/>
    </source>
</evidence>
<dbReference type="Proteomes" id="UP001163603">
    <property type="component" value="Chromosome 15"/>
</dbReference>
<name>A0ACC0X079_9ROSI</name>
<comment type="caution">
    <text evidence="1">The sequence shown here is derived from an EMBL/GenBank/DDBJ whole genome shotgun (WGS) entry which is preliminary data.</text>
</comment>
<sequence>MEIFMSFVLLLLGCFALTVLVSAQNQSGFISLDCGLPRNSPNYTEATTRLNYTSDVDYIDTGSLYTVPLQFRDDKQQQMWHVRSFPEGKRNCYRLNLTKGGKYLIRASFLYGNYDGLNKLPQFDLYLGPNLWETVKILNASTATFPEMIHVVALDYLHVCLVNTGSGTPFISALELRPLRSTAYKTQTGSLEHFLRLDMGSTSGRTFRYKEDVYDRVWTPYNFNKGSNLSTTLTVDANVSNSYHPAQIVMRTAVKPTNESVPLNFYLETDDPNSQFYVYMHFAEIEKLKANESREFNISLNGKHWYGPFSPDYLKTTTVFSPAALNGIYNFSIVKTRNSTHPPIINAIEIYTVKELLQLQTDQQDVDAITNIKLVYELKKDWQGDPCAPQALLWEGLNCSYGTDDPPRITSLNLSSSGLTGNITSYLSNLTTITSLDLSDNNLRGSVPEVLSQLTSLTFLNLERNNLSGSIPAQLIEKRDNNLLTLRLDGNPELCLRVSCEKVKNEKNKIVIPVATSAAVFFILLAALISWWSFKRRKHKGRSVDTRSITSFESLEGNNRQFSYSDVLKMTNNFQRVLGKGGFGTVYHGYIDNNIEVAVKMLCPSSAQGYQQFQAEVRLLLRVHHRNLTTLVGYCDEGTNMALIYEFMAKGNLEEHLSDSSKDILNWERRLRIAVETAQGRPMISKAIESDKAHISYWVSFMLSKGDIRNTVDPRLKGDLDINTVWKAVEIAMACVSSTSTRRPTMNQVVIGLNECLAMETARTREDSSELEPNDYAEMISVNLHTEFSPLAR</sequence>
<reference evidence="2" key="1">
    <citation type="journal article" date="2023" name="G3 (Bethesda)">
        <title>Genome assembly and association tests identify interacting loci associated with vigor, precocity, and sex in interspecific pistachio rootstocks.</title>
        <authorList>
            <person name="Palmer W."/>
            <person name="Jacygrad E."/>
            <person name="Sagayaradj S."/>
            <person name="Cavanaugh K."/>
            <person name="Han R."/>
            <person name="Bertier L."/>
            <person name="Beede B."/>
            <person name="Kafkas S."/>
            <person name="Golino D."/>
            <person name="Preece J."/>
            <person name="Michelmore R."/>
        </authorList>
    </citation>
    <scope>NUCLEOTIDE SEQUENCE [LARGE SCALE GENOMIC DNA]</scope>
</reference>
<organism evidence="1 2">
    <name type="scientific">Pistacia integerrima</name>
    <dbReference type="NCBI Taxonomy" id="434235"/>
    <lineage>
        <taxon>Eukaryota</taxon>
        <taxon>Viridiplantae</taxon>
        <taxon>Streptophyta</taxon>
        <taxon>Embryophyta</taxon>
        <taxon>Tracheophyta</taxon>
        <taxon>Spermatophyta</taxon>
        <taxon>Magnoliopsida</taxon>
        <taxon>eudicotyledons</taxon>
        <taxon>Gunneridae</taxon>
        <taxon>Pentapetalae</taxon>
        <taxon>rosids</taxon>
        <taxon>malvids</taxon>
        <taxon>Sapindales</taxon>
        <taxon>Anacardiaceae</taxon>
        <taxon>Pistacia</taxon>
    </lineage>
</organism>
<gene>
    <name evidence="1" type="ORF">Pint_29503</name>
</gene>
<keyword evidence="2" id="KW-1185">Reference proteome</keyword>